<dbReference type="Proteomes" id="UP000001542">
    <property type="component" value="Unassembled WGS sequence"/>
</dbReference>
<dbReference type="SMR" id="A2E3I7"/>
<dbReference type="VEuPathDB" id="TrichDB:TVAG_400790"/>
<name>A2E3I7_TRIV3</name>
<organism evidence="1 2">
    <name type="scientific">Trichomonas vaginalis (strain ATCC PRA-98 / G3)</name>
    <dbReference type="NCBI Taxonomy" id="412133"/>
    <lineage>
        <taxon>Eukaryota</taxon>
        <taxon>Metamonada</taxon>
        <taxon>Parabasalia</taxon>
        <taxon>Trichomonadida</taxon>
        <taxon>Trichomonadidae</taxon>
        <taxon>Trichomonas</taxon>
    </lineage>
</organism>
<dbReference type="STRING" id="5722.A2E3I7"/>
<dbReference type="SUPFAM" id="SSF52058">
    <property type="entry name" value="L domain-like"/>
    <property type="match status" value="1"/>
</dbReference>
<gene>
    <name evidence="1" type="ORF">TVAG_400790</name>
</gene>
<dbReference type="InParanoid" id="A2E3I7"/>
<proteinExistence type="predicted"/>
<sequence>MGKEARSAAVPLICILTYAYDKTNAYKVIKTSRYAFRDCTSITSIIIPNTLEFISLDSFWNTSVTELFIPKSIKTLDDNALSTMQKLVIVIFEKGISLTFGENVFYDCINLNSITFPSNIIYPPTLFFGRTNLSSVFLCSKTVILNDNNHFLGAVRKPSIFVTKSYSGDKFFGVPVHYMENEEYFCPHNKNSCNCNIILYKTSSIYMVIFLLN</sequence>
<evidence type="ECO:0000313" key="2">
    <source>
        <dbReference type="Proteomes" id="UP000001542"/>
    </source>
</evidence>
<dbReference type="InterPro" id="IPR032675">
    <property type="entry name" value="LRR_dom_sf"/>
</dbReference>
<dbReference type="InterPro" id="IPR026906">
    <property type="entry name" value="LRR_5"/>
</dbReference>
<reference evidence="1" key="2">
    <citation type="journal article" date="2007" name="Science">
        <title>Draft genome sequence of the sexually transmitted pathogen Trichomonas vaginalis.</title>
        <authorList>
            <person name="Carlton J.M."/>
            <person name="Hirt R.P."/>
            <person name="Silva J.C."/>
            <person name="Delcher A.L."/>
            <person name="Schatz M."/>
            <person name="Zhao Q."/>
            <person name="Wortman J.R."/>
            <person name="Bidwell S.L."/>
            <person name="Alsmark U.C.M."/>
            <person name="Besteiro S."/>
            <person name="Sicheritz-Ponten T."/>
            <person name="Noel C.J."/>
            <person name="Dacks J.B."/>
            <person name="Foster P.G."/>
            <person name="Simillion C."/>
            <person name="Van de Peer Y."/>
            <person name="Miranda-Saavedra D."/>
            <person name="Barton G.J."/>
            <person name="Westrop G.D."/>
            <person name="Mueller S."/>
            <person name="Dessi D."/>
            <person name="Fiori P.L."/>
            <person name="Ren Q."/>
            <person name="Paulsen I."/>
            <person name="Zhang H."/>
            <person name="Bastida-Corcuera F.D."/>
            <person name="Simoes-Barbosa A."/>
            <person name="Brown M.T."/>
            <person name="Hayes R.D."/>
            <person name="Mukherjee M."/>
            <person name="Okumura C.Y."/>
            <person name="Schneider R."/>
            <person name="Smith A.J."/>
            <person name="Vanacova S."/>
            <person name="Villalvazo M."/>
            <person name="Haas B.J."/>
            <person name="Pertea M."/>
            <person name="Feldblyum T.V."/>
            <person name="Utterback T.R."/>
            <person name="Shu C.L."/>
            <person name="Osoegawa K."/>
            <person name="de Jong P.J."/>
            <person name="Hrdy I."/>
            <person name="Horvathova L."/>
            <person name="Zubacova Z."/>
            <person name="Dolezal P."/>
            <person name="Malik S.B."/>
            <person name="Logsdon J.M. Jr."/>
            <person name="Henze K."/>
            <person name="Gupta A."/>
            <person name="Wang C.C."/>
            <person name="Dunne R.L."/>
            <person name="Upcroft J.A."/>
            <person name="Upcroft P."/>
            <person name="White O."/>
            <person name="Salzberg S.L."/>
            <person name="Tang P."/>
            <person name="Chiu C.-H."/>
            <person name="Lee Y.-S."/>
            <person name="Embley T.M."/>
            <person name="Coombs G.H."/>
            <person name="Mottram J.C."/>
            <person name="Tachezy J."/>
            <person name="Fraser-Liggett C.M."/>
            <person name="Johnson P.J."/>
        </authorList>
    </citation>
    <scope>NUCLEOTIDE SEQUENCE [LARGE SCALE GENOMIC DNA]</scope>
    <source>
        <strain evidence="1">G3</strain>
    </source>
</reference>
<keyword evidence="2" id="KW-1185">Reference proteome</keyword>
<reference evidence="1" key="1">
    <citation type="submission" date="2006-10" db="EMBL/GenBank/DDBJ databases">
        <authorList>
            <person name="Amadeo P."/>
            <person name="Zhao Q."/>
            <person name="Wortman J."/>
            <person name="Fraser-Liggett C."/>
            <person name="Carlton J."/>
        </authorList>
    </citation>
    <scope>NUCLEOTIDE SEQUENCE</scope>
    <source>
        <strain evidence="1">G3</strain>
    </source>
</reference>
<dbReference type="AlphaFoldDB" id="A2E3I7"/>
<protein>
    <submittedName>
        <fullName evidence="1">Cell surface protein, putative</fullName>
    </submittedName>
</protein>
<dbReference type="EMBL" id="DS113296">
    <property type="protein sequence ID" value="EAY12753.1"/>
    <property type="molecule type" value="Genomic_DNA"/>
</dbReference>
<dbReference type="Pfam" id="PF13306">
    <property type="entry name" value="LRR_5"/>
    <property type="match status" value="1"/>
</dbReference>
<accession>A2E3I7</accession>
<dbReference type="Gene3D" id="3.80.10.10">
    <property type="entry name" value="Ribonuclease Inhibitor"/>
    <property type="match status" value="1"/>
</dbReference>
<evidence type="ECO:0000313" key="1">
    <source>
        <dbReference type="EMBL" id="EAY12753.1"/>
    </source>
</evidence>